<organism evidence="2 3">
    <name type="scientific">Balneatrix alpica</name>
    <dbReference type="NCBI Taxonomy" id="75684"/>
    <lineage>
        <taxon>Bacteria</taxon>
        <taxon>Pseudomonadati</taxon>
        <taxon>Pseudomonadota</taxon>
        <taxon>Gammaproteobacteria</taxon>
        <taxon>Oceanospirillales</taxon>
        <taxon>Balneatrichaceae</taxon>
        <taxon>Balneatrix</taxon>
    </lineage>
</organism>
<dbReference type="Pfam" id="PF08668">
    <property type="entry name" value="HDOD"/>
    <property type="match status" value="1"/>
</dbReference>
<dbReference type="Gene3D" id="1.10.3210.10">
    <property type="entry name" value="Hypothetical protein af1432"/>
    <property type="match status" value="1"/>
</dbReference>
<accession>A0ABV5ZEW9</accession>
<dbReference type="EMBL" id="JBHLZN010000006">
    <property type="protein sequence ID" value="MFB9887826.1"/>
    <property type="molecule type" value="Genomic_DNA"/>
</dbReference>
<evidence type="ECO:0000259" key="1">
    <source>
        <dbReference type="PROSITE" id="PS51833"/>
    </source>
</evidence>
<dbReference type="RefSeq" id="WP_027312569.1">
    <property type="nucleotide sequence ID" value="NZ_JAUESS010000012.1"/>
</dbReference>
<name>A0ABV5ZEW9_9GAMM</name>
<dbReference type="Proteomes" id="UP001589628">
    <property type="component" value="Unassembled WGS sequence"/>
</dbReference>
<comment type="caution">
    <text evidence="2">The sequence shown here is derived from an EMBL/GenBank/DDBJ whole genome shotgun (WGS) entry which is preliminary data.</text>
</comment>
<feature type="domain" description="HDOD" evidence="1">
    <location>
        <begin position="22"/>
        <end position="213"/>
    </location>
</feature>
<protein>
    <submittedName>
        <fullName evidence="2">HDOD domain-containing protein</fullName>
    </submittedName>
</protein>
<evidence type="ECO:0000313" key="2">
    <source>
        <dbReference type="EMBL" id="MFB9887826.1"/>
    </source>
</evidence>
<sequence>MSDQMPSLDDEKISKALQGMSIPPQPQVLVDLHMECAKPEPSQSEIADIISQDVGLAAAVLKTVNSPFFGLPRKVASVQHATNLMGLSNTLNIVNALSLRKAMGNEQDEVLQRFWDTAQDVALACVTLARELNIANPEETYTLGLFHNVGIPMMLKRFRDYRAVIAVGYQKGKINQVEDQFLSTNHATVGYFLARSWHLPEQICSAIYDHHNLLQVFKHDEDQRKRTLIAVLKTAEHICGLYRVLGKQEKDLEWLKWQSAILDHLHLDEDELANLTERLNDMGLRSDNYQWRL</sequence>
<reference evidence="2 3" key="1">
    <citation type="submission" date="2024-09" db="EMBL/GenBank/DDBJ databases">
        <authorList>
            <person name="Sun Q."/>
            <person name="Mori K."/>
        </authorList>
    </citation>
    <scope>NUCLEOTIDE SEQUENCE [LARGE SCALE GENOMIC DNA]</scope>
    <source>
        <strain evidence="2 3">ATCC 51285</strain>
    </source>
</reference>
<dbReference type="PANTHER" id="PTHR33525">
    <property type="match status" value="1"/>
</dbReference>
<dbReference type="SUPFAM" id="SSF109604">
    <property type="entry name" value="HD-domain/PDEase-like"/>
    <property type="match status" value="1"/>
</dbReference>
<dbReference type="PANTHER" id="PTHR33525:SF6">
    <property type="entry name" value="HDOD DOMAIN-CONTAINING PROTEIN"/>
    <property type="match status" value="1"/>
</dbReference>
<keyword evidence="3" id="KW-1185">Reference proteome</keyword>
<proteinExistence type="predicted"/>
<evidence type="ECO:0000313" key="3">
    <source>
        <dbReference type="Proteomes" id="UP001589628"/>
    </source>
</evidence>
<dbReference type="InterPro" id="IPR013976">
    <property type="entry name" value="HDOD"/>
</dbReference>
<gene>
    <name evidence="2" type="ORF">ACFFLH_15530</name>
</gene>
<dbReference type="PROSITE" id="PS51833">
    <property type="entry name" value="HDOD"/>
    <property type="match status" value="1"/>
</dbReference>
<dbReference type="InterPro" id="IPR052340">
    <property type="entry name" value="RNase_Y/CdgJ"/>
</dbReference>